<comment type="caution">
    <text evidence="2">The sequence shown here is derived from an EMBL/GenBank/DDBJ whole genome shotgun (WGS) entry which is preliminary data.</text>
</comment>
<feature type="transmembrane region" description="Helical" evidence="1">
    <location>
        <begin position="50"/>
        <end position="66"/>
    </location>
</feature>
<evidence type="ECO:0000256" key="1">
    <source>
        <dbReference type="SAM" id="Phobius"/>
    </source>
</evidence>
<protein>
    <submittedName>
        <fullName evidence="2">Serine palmitoyltransferase</fullName>
    </submittedName>
</protein>
<keyword evidence="3" id="KW-1185">Reference proteome</keyword>
<proteinExistence type="predicted"/>
<dbReference type="OrthoDB" id="3168162at2759"/>
<sequence>MSEWWATIGQPFAEALLSLDTVKIKAAFANAPSSYYEYIRSIYERSPEHVIIETFLIVFVIYITFVKRDKPKGTAAKLSEREIDDLCDEWTPEPIIPPNAVVDVNKSKP</sequence>
<organism evidence="2 3">
    <name type="scientific">Phytophthora palmivora</name>
    <dbReference type="NCBI Taxonomy" id="4796"/>
    <lineage>
        <taxon>Eukaryota</taxon>
        <taxon>Sar</taxon>
        <taxon>Stramenopiles</taxon>
        <taxon>Oomycota</taxon>
        <taxon>Peronosporomycetes</taxon>
        <taxon>Peronosporales</taxon>
        <taxon>Peronosporaceae</taxon>
        <taxon>Phytophthora</taxon>
    </lineage>
</organism>
<gene>
    <name evidence="2" type="ORF">PHPALM_28359</name>
</gene>
<name>A0A2P4XAE0_9STRA</name>
<accession>A0A2P4XAE0</accession>
<keyword evidence="1" id="KW-1133">Transmembrane helix</keyword>
<evidence type="ECO:0000313" key="3">
    <source>
        <dbReference type="Proteomes" id="UP000237271"/>
    </source>
</evidence>
<keyword evidence="1" id="KW-0472">Membrane</keyword>
<keyword evidence="1" id="KW-0812">Transmembrane</keyword>
<reference evidence="2 3" key="1">
    <citation type="journal article" date="2017" name="Genome Biol. Evol.">
        <title>Phytophthora megakarya and P. palmivora, closely related causal agents of cacao black pod rot, underwent increases in genome sizes and gene numbers by different mechanisms.</title>
        <authorList>
            <person name="Ali S.S."/>
            <person name="Shao J."/>
            <person name="Lary D.J."/>
            <person name="Kronmiller B."/>
            <person name="Shen D."/>
            <person name="Strem M.D."/>
            <person name="Amoako-Attah I."/>
            <person name="Akrofi A.Y."/>
            <person name="Begoude B.A."/>
            <person name="Ten Hoopen G.M."/>
            <person name="Coulibaly K."/>
            <person name="Kebe B.I."/>
            <person name="Melnick R.L."/>
            <person name="Guiltinan M.J."/>
            <person name="Tyler B.M."/>
            <person name="Meinhardt L.W."/>
            <person name="Bailey B.A."/>
        </authorList>
    </citation>
    <scope>NUCLEOTIDE SEQUENCE [LARGE SCALE GENOMIC DNA]</scope>
    <source>
        <strain evidence="3">sbr112.9</strain>
    </source>
</reference>
<dbReference type="EMBL" id="NCKW01015559">
    <property type="protein sequence ID" value="POM62479.1"/>
    <property type="molecule type" value="Genomic_DNA"/>
</dbReference>
<dbReference type="AlphaFoldDB" id="A0A2P4XAE0"/>
<feature type="non-terminal residue" evidence="2">
    <location>
        <position position="109"/>
    </location>
</feature>
<dbReference type="Proteomes" id="UP000237271">
    <property type="component" value="Unassembled WGS sequence"/>
</dbReference>
<evidence type="ECO:0000313" key="2">
    <source>
        <dbReference type="EMBL" id="POM62479.1"/>
    </source>
</evidence>